<dbReference type="GO" id="GO:0008234">
    <property type="term" value="F:cysteine-type peptidase activity"/>
    <property type="evidence" value="ECO:0007669"/>
    <property type="project" value="InterPro"/>
</dbReference>
<evidence type="ECO:0000259" key="6">
    <source>
        <dbReference type="PROSITE" id="PS50600"/>
    </source>
</evidence>
<evidence type="ECO:0000256" key="4">
    <source>
        <dbReference type="SAM" id="MobiDB-lite"/>
    </source>
</evidence>
<feature type="region of interest" description="Disordered" evidence="4">
    <location>
        <begin position="316"/>
        <end position="389"/>
    </location>
</feature>
<proteinExistence type="inferred from homology"/>
<dbReference type="Gene3D" id="3.40.395.10">
    <property type="entry name" value="Adenoviral Proteinase, Chain A"/>
    <property type="match status" value="1"/>
</dbReference>
<dbReference type="Proteomes" id="UP000288805">
    <property type="component" value="Unassembled WGS sequence"/>
</dbReference>
<evidence type="ECO:0000313" key="8">
    <source>
        <dbReference type="Proteomes" id="UP000288805"/>
    </source>
</evidence>
<keyword evidence="5" id="KW-0812">Transmembrane</keyword>
<organism evidence="7 8">
    <name type="scientific">Vitis vinifera</name>
    <name type="common">Grape</name>
    <dbReference type="NCBI Taxonomy" id="29760"/>
    <lineage>
        <taxon>Eukaryota</taxon>
        <taxon>Viridiplantae</taxon>
        <taxon>Streptophyta</taxon>
        <taxon>Embryophyta</taxon>
        <taxon>Tracheophyta</taxon>
        <taxon>Spermatophyta</taxon>
        <taxon>Magnoliopsida</taxon>
        <taxon>eudicotyledons</taxon>
        <taxon>Gunneridae</taxon>
        <taxon>Pentapetalae</taxon>
        <taxon>rosids</taxon>
        <taxon>Vitales</taxon>
        <taxon>Vitaceae</taxon>
        <taxon>Viteae</taxon>
        <taxon>Vitis</taxon>
    </lineage>
</organism>
<dbReference type="AlphaFoldDB" id="A0A438I122"/>
<evidence type="ECO:0000256" key="2">
    <source>
        <dbReference type="ARBA" id="ARBA00022670"/>
    </source>
</evidence>
<evidence type="ECO:0000256" key="3">
    <source>
        <dbReference type="ARBA" id="ARBA00022801"/>
    </source>
</evidence>
<evidence type="ECO:0000256" key="5">
    <source>
        <dbReference type="SAM" id="Phobius"/>
    </source>
</evidence>
<protein>
    <recommendedName>
        <fullName evidence="6">Ubiquitin-like protease family profile domain-containing protein</fullName>
    </recommendedName>
</protein>
<dbReference type="Pfam" id="PF02902">
    <property type="entry name" value="Peptidase_C48"/>
    <property type="match status" value="1"/>
</dbReference>
<evidence type="ECO:0000313" key="7">
    <source>
        <dbReference type="EMBL" id="RVW90403.1"/>
    </source>
</evidence>
<keyword evidence="3" id="KW-0378">Hydrolase</keyword>
<keyword evidence="5" id="KW-1133">Transmembrane helix</keyword>
<feature type="transmembrane region" description="Helical" evidence="5">
    <location>
        <begin position="202"/>
        <end position="220"/>
    </location>
</feature>
<sequence length="696" mass="78222">MATEKRKRKEHVPPTCTQVKLPKSQCSGKKFITVIACLAPEKQQAIREMGFGGLLTFACRELRYELCGWLISQYDFTYHRLNMETGNAITVNEEHVNKVMGIPNSGVDVVILKRTTPSNRTYTLRVLEQNLENLPVCDEFLKSFLIFSCATLLAPNSKLEGSHDLWDTIWDGDVGVQRNWAKFLLKHLEDGIKEYRQKQPTYIRGCLMFLQLFYMAYFYMPSVNVEVTSPLAAAWTDDVMKRRLVAEISTFGGYGYVHERAQSTANMDVPSVASTSTADDDATEVIKARVIDTSESMLRLASSLARDVAALCSRRSGPEGISSIPCPKAQHHAEYQPMRETPGKQTLADEMEPQDNLAPTPHSPIGMEPSPEATHSEPMAPQSHAEASLPPQVTIEEARECDRVGGSGDQAIKPSSIKRFKRTCKRIVKRPPTCKSPFVTQCVKQFPKIPHAHRVVTDYALAEIGDPSEILCEMYEMYITREEISCLNAGRWVNSVIVAIVSRMMNGQQAPPARTHYFDPSFSVILTNLKTNATSQVIMDRCRMYLDAGILGHDLGTCDMMFIPVCENNHWHMHVVNFAAARVEILSSLPLRRGNSISAATRRLSMAINKALHAYAIHMDVDVSTFEHVQPHLVQQLNEFDCGILALKFMEFWNGATLTTSVTEDKLNMYRLQLVVELVLNERNTVRDKIMASCHL</sequence>
<dbReference type="GO" id="GO:0006508">
    <property type="term" value="P:proteolysis"/>
    <property type="evidence" value="ECO:0007669"/>
    <property type="project" value="UniProtKB-KW"/>
</dbReference>
<name>A0A438I122_VITVI</name>
<comment type="similarity">
    <text evidence="1">Belongs to the peptidase C48 family.</text>
</comment>
<dbReference type="InterPro" id="IPR003653">
    <property type="entry name" value="Peptidase_C48_C"/>
</dbReference>
<accession>A0A438I122</accession>
<feature type="domain" description="Ubiquitin-like protease family profile" evidence="6">
    <location>
        <begin position="477"/>
        <end position="653"/>
    </location>
</feature>
<dbReference type="InterPro" id="IPR038765">
    <property type="entry name" value="Papain-like_cys_pep_sf"/>
</dbReference>
<dbReference type="EMBL" id="QGNW01000155">
    <property type="protein sequence ID" value="RVW90403.1"/>
    <property type="molecule type" value="Genomic_DNA"/>
</dbReference>
<evidence type="ECO:0000256" key="1">
    <source>
        <dbReference type="ARBA" id="ARBA00005234"/>
    </source>
</evidence>
<dbReference type="PROSITE" id="PS50600">
    <property type="entry name" value="ULP_PROTEASE"/>
    <property type="match status" value="1"/>
</dbReference>
<comment type="caution">
    <text evidence="7">The sequence shown here is derived from an EMBL/GenBank/DDBJ whole genome shotgun (WGS) entry which is preliminary data.</text>
</comment>
<reference evidence="7 8" key="1">
    <citation type="journal article" date="2018" name="PLoS Genet.">
        <title>Population sequencing reveals clonal diversity and ancestral inbreeding in the grapevine cultivar Chardonnay.</title>
        <authorList>
            <person name="Roach M.J."/>
            <person name="Johnson D.L."/>
            <person name="Bohlmann J."/>
            <person name="van Vuuren H.J."/>
            <person name="Jones S.J."/>
            <person name="Pretorius I.S."/>
            <person name="Schmidt S.A."/>
            <person name="Borneman A.R."/>
        </authorList>
    </citation>
    <scope>NUCLEOTIDE SEQUENCE [LARGE SCALE GENOMIC DNA]</scope>
    <source>
        <strain evidence="8">cv. Chardonnay</strain>
        <tissue evidence="7">Leaf</tissue>
    </source>
</reference>
<dbReference type="PANTHER" id="PTHR34835">
    <property type="entry name" value="OS07G0283600 PROTEIN-RELATED"/>
    <property type="match status" value="1"/>
</dbReference>
<gene>
    <name evidence="7" type="ORF">CK203_045733</name>
</gene>
<dbReference type="SUPFAM" id="SSF54001">
    <property type="entry name" value="Cysteine proteinases"/>
    <property type="match status" value="1"/>
</dbReference>
<keyword evidence="5" id="KW-0472">Membrane</keyword>
<keyword evidence="2" id="KW-0645">Protease</keyword>